<keyword evidence="2" id="KW-1133">Transmembrane helix</keyword>
<feature type="compositionally biased region" description="Pro residues" evidence="1">
    <location>
        <begin position="167"/>
        <end position="177"/>
    </location>
</feature>
<dbReference type="Proteomes" id="UP001523219">
    <property type="component" value="Unassembled WGS sequence"/>
</dbReference>
<evidence type="ECO:0000313" key="4">
    <source>
        <dbReference type="Proteomes" id="UP001523219"/>
    </source>
</evidence>
<evidence type="ECO:0000313" key="3">
    <source>
        <dbReference type="EMBL" id="MCN9239214.1"/>
    </source>
</evidence>
<keyword evidence="4" id="KW-1185">Reference proteome</keyword>
<feature type="compositionally biased region" description="Low complexity" evidence="1">
    <location>
        <begin position="178"/>
        <end position="212"/>
    </location>
</feature>
<comment type="caution">
    <text evidence="3">The sequence shown here is derived from an EMBL/GenBank/DDBJ whole genome shotgun (WGS) entry which is preliminary data.</text>
</comment>
<dbReference type="RefSeq" id="WP_252421256.1">
    <property type="nucleotide sequence ID" value="NZ_JAMWMR010000001.1"/>
</dbReference>
<sequence>MTVQLDAVVVRPGDGIGRVQEGGSRAGDGADGPVFVDASGRRSRRFRRIGMAIALACAVYAIVIVATLISGNSNAPWLPVPGPQDDAPAGKVDTSPLPADPAQPSVPAGASPETSAPTPEDPTPSPGTSAQVPGVSPSPDRPGTSADPEPTATHTTEKPGSGGTAPNSPPPSTPASPTPDDSPTSGGQPTSDPSPPDDGGTDPTDGTTASGPSSQMPVTGEPSPSSSLPENVL</sequence>
<accession>A0ABT0Z618</accession>
<feature type="transmembrane region" description="Helical" evidence="2">
    <location>
        <begin position="49"/>
        <end position="69"/>
    </location>
</feature>
<feature type="region of interest" description="Disordered" evidence="1">
    <location>
        <begin position="79"/>
        <end position="233"/>
    </location>
</feature>
<proteinExistence type="predicted"/>
<organism evidence="3 4">
    <name type="scientific">Streptomyces macrolidinus</name>
    <dbReference type="NCBI Taxonomy" id="2952607"/>
    <lineage>
        <taxon>Bacteria</taxon>
        <taxon>Bacillati</taxon>
        <taxon>Actinomycetota</taxon>
        <taxon>Actinomycetes</taxon>
        <taxon>Kitasatosporales</taxon>
        <taxon>Streptomycetaceae</taxon>
        <taxon>Streptomyces</taxon>
    </lineage>
</organism>
<name>A0ABT0Z618_9ACTN</name>
<feature type="compositionally biased region" description="Polar residues" evidence="1">
    <location>
        <begin position="213"/>
        <end position="233"/>
    </location>
</feature>
<reference evidence="3 4" key="1">
    <citation type="submission" date="2022-05" db="EMBL/GenBank/DDBJ databases">
        <title>Streptomyces sp. nov. RY43-2 isolated from soil of a peat swamp forest.</title>
        <authorList>
            <person name="Kanchanasin P."/>
            <person name="Tanasupawat S."/>
            <person name="Phongsopitanun W."/>
        </authorList>
    </citation>
    <scope>NUCLEOTIDE SEQUENCE [LARGE SCALE GENOMIC DNA]</scope>
    <source>
        <strain evidence="3 4">RY43-2</strain>
    </source>
</reference>
<gene>
    <name evidence="3" type="ORF">NGF19_00150</name>
</gene>
<keyword evidence="2" id="KW-0472">Membrane</keyword>
<dbReference type="EMBL" id="JAMWMR010000001">
    <property type="protein sequence ID" value="MCN9239214.1"/>
    <property type="molecule type" value="Genomic_DNA"/>
</dbReference>
<protein>
    <submittedName>
        <fullName evidence="3">Uncharacterized protein</fullName>
    </submittedName>
</protein>
<keyword evidence="2" id="KW-0812">Transmembrane</keyword>
<evidence type="ECO:0000256" key="2">
    <source>
        <dbReference type="SAM" id="Phobius"/>
    </source>
</evidence>
<evidence type="ECO:0000256" key="1">
    <source>
        <dbReference type="SAM" id="MobiDB-lite"/>
    </source>
</evidence>